<evidence type="ECO:0000256" key="2">
    <source>
        <dbReference type="ARBA" id="ARBA00004936"/>
    </source>
</evidence>
<comment type="caution">
    <text evidence="9">The sequence shown here is derived from an EMBL/GenBank/DDBJ whole genome shotgun (WGS) entry which is preliminary data.</text>
</comment>
<dbReference type="SUPFAM" id="SSF53649">
    <property type="entry name" value="Alkaline phosphatase-like"/>
    <property type="match status" value="1"/>
</dbReference>
<feature type="transmembrane region" description="Helical" evidence="7">
    <location>
        <begin position="94"/>
        <end position="114"/>
    </location>
</feature>
<evidence type="ECO:0000256" key="7">
    <source>
        <dbReference type="SAM" id="Phobius"/>
    </source>
</evidence>
<reference evidence="9 10" key="1">
    <citation type="submission" date="2020-02" db="EMBL/GenBank/DDBJ databases">
        <title>Draft genome sequence of Lactococcus sp. Hs20B0-1.</title>
        <authorList>
            <person name="Noda S."/>
            <person name="Yuki M."/>
            <person name="Ohkuma M."/>
        </authorList>
    </citation>
    <scope>NUCLEOTIDE SEQUENCE [LARGE SCALE GENOMIC DNA]</scope>
    <source>
        <strain evidence="9 10">Hs20B0-1</strain>
    </source>
</reference>
<feature type="transmembrane region" description="Helical" evidence="7">
    <location>
        <begin position="30"/>
        <end position="48"/>
    </location>
</feature>
<keyword evidence="5 7" id="KW-1133">Transmembrane helix</keyword>
<evidence type="ECO:0000259" key="8">
    <source>
        <dbReference type="Pfam" id="PF00884"/>
    </source>
</evidence>
<dbReference type="CDD" id="cd16015">
    <property type="entry name" value="LTA_synthase"/>
    <property type="match status" value="1"/>
</dbReference>
<dbReference type="GO" id="GO:0005886">
    <property type="term" value="C:plasma membrane"/>
    <property type="evidence" value="ECO:0007669"/>
    <property type="project" value="UniProtKB-SubCell"/>
</dbReference>
<sequence>MKKIDITMCLKFGLMAGLVLYSVAKTGTPSNLLALIEILAVYVLGQILPQKIKILSYIISSVLYFLILMNMMVFTFSNSFTTLLMFDNIENVSALSTSLPLYISGIVLIAILALLPTRYGSIKTGYSRAISVTFIVLFYAAATLITRQTPLMAGVNLVENIRLKNQQMAKFRLSPAEKKKIYQKFEKTSFSDDYPETQKQPNVIVIFTEGLSAKVLDVNNNKDYNLTPNLDELASESIDFTNYFNHTAATYRGIRGQLYSAYQYQEGYEDGISDISKITDTKLQSLPMILGDNGYTSRFINAEPYQAVFSKYLSTLGFDKVISNKKKLVSSTHYLPDKDNYNLVFKTAKQLSKSSKPFFISTYTYETHVGLNTKVKYGDGSNEYLNKFHNMDASFGEFYKKFKNSDLAKNTILVFTTDHATYPDPEYVKLFDDPRDVFISQIPLLIKYPNAPGQRLDMKGRNSLDLAPTVLDMVGINSGKNYFLGTTLFGEQKSNLENLTYIAGVPSTTDDGDVKAIPVNSTLGKEALEYSKISFNN</sequence>
<comment type="pathway">
    <text evidence="2">Cell wall biogenesis; lipoteichoic acid biosynthesis.</text>
</comment>
<feature type="domain" description="Sulfatase N-terminal" evidence="8">
    <location>
        <begin position="201"/>
        <end position="476"/>
    </location>
</feature>
<evidence type="ECO:0000256" key="5">
    <source>
        <dbReference type="ARBA" id="ARBA00022989"/>
    </source>
</evidence>
<evidence type="ECO:0000313" key="10">
    <source>
        <dbReference type="Proteomes" id="UP000475928"/>
    </source>
</evidence>
<comment type="subcellular location">
    <subcellularLocation>
        <location evidence="1">Cell membrane</location>
        <topology evidence="1">Multi-pass membrane protein</topology>
    </subcellularLocation>
</comment>
<dbReference type="AlphaFoldDB" id="A0A6A0B9I4"/>
<name>A0A6A0B9I4_9LACT</name>
<organism evidence="9 10">
    <name type="scientific">Pseudolactococcus insecticola</name>
    <dbReference type="NCBI Taxonomy" id="2709158"/>
    <lineage>
        <taxon>Bacteria</taxon>
        <taxon>Bacillati</taxon>
        <taxon>Bacillota</taxon>
        <taxon>Bacilli</taxon>
        <taxon>Lactobacillales</taxon>
        <taxon>Streptococcaceae</taxon>
        <taxon>Pseudolactococcus</taxon>
    </lineage>
</organism>
<dbReference type="Proteomes" id="UP000475928">
    <property type="component" value="Unassembled WGS sequence"/>
</dbReference>
<keyword evidence="10" id="KW-1185">Reference proteome</keyword>
<accession>A0A6A0B9I4</accession>
<keyword evidence="6 7" id="KW-0472">Membrane</keyword>
<feature type="transmembrane region" description="Helical" evidence="7">
    <location>
        <begin position="126"/>
        <end position="145"/>
    </location>
</feature>
<evidence type="ECO:0000313" key="9">
    <source>
        <dbReference type="EMBL" id="GFH41004.1"/>
    </source>
</evidence>
<evidence type="ECO:0000256" key="4">
    <source>
        <dbReference type="ARBA" id="ARBA00022692"/>
    </source>
</evidence>
<protein>
    <recommendedName>
        <fullName evidence="8">Sulfatase N-terminal domain-containing protein</fullName>
    </recommendedName>
</protein>
<keyword evidence="4 7" id="KW-0812">Transmembrane</keyword>
<evidence type="ECO:0000256" key="1">
    <source>
        <dbReference type="ARBA" id="ARBA00004651"/>
    </source>
</evidence>
<dbReference type="Pfam" id="PF00884">
    <property type="entry name" value="Sulfatase"/>
    <property type="match status" value="1"/>
</dbReference>
<gene>
    <name evidence="9" type="ORF">Hs20B_14020</name>
</gene>
<feature type="transmembrane region" description="Helical" evidence="7">
    <location>
        <begin position="55"/>
        <end position="74"/>
    </location>
</feature>
<dbReference type="PANTHER" id="PTHR47371:SF3">
    <property type="entry name" value="PHOSPHOGLYCEROL TRANSFERASE I"/>
    <property type="match status" value="1"/>
</dbReference>
<dbReference type="InterPro" id="IPR000917">
    <property type="entry name" value="Sulfatase_N"/>
</dbReference>
<feature type="transmembrane region" description="Helical" evidence="7">
    <location>
        <begin position="7"/>
        <end position="24"/>
    </location>
</feature>
<dbReference type="PANTHER" id="PTHR47371">
    <property type="entry name" value="LIPOTEICHOIC ACID SYNTHASE"/>
    <property type="match status" value="1"/>
</dbReference>
<dbReference type="Gene3D" id="3.40.720.10">
    <property type="entry name" value="Alkaline Phosphatase, subunit A"/>
    <property type="match status" value="1"/>
</dbReference>
<proteinExistence type="predicted"/>
<dbReference type="EMBL" id="BLLH01000008">
    <property type="protein sequence ID" value="GFH41004.1"/>
    <property type="molecule type" value="Genomic_DNA"/>
</dbReference>
<evidence type="ECO:0000256" key="6">
    <source>
        <dbReference type="ARBA" id="ARBA00023136"/>
    </source>
</evidence>
<keyword evidence="3" id="KW-1003">Cell membrane</keyword>
<evidence type="ECO:0000256" key="3">
    <source>
        <dbReference type="ARBA" id="ARBA00022475"/>
    </source>
</evidence>
<dbReference type="InterPro" id="IPR050448">
    <property type="entry name" value="OpgB/LTA_synthase_biosynth"/>
</dbReference>
<dbReference type="InterPro" id="IPR017850">
    <property type="entry name" value="Alkaline_phosphatase_core_sf"/>
</dbReference>